<evidence type="ECO:0000313" key="6">
    <source>
        <dbReference type="Proteomes" id="UP000017837"/>
    </source>
</evidence>
<dbReference type="Proteomes" id="UP000017837">
    <property type="component" value="Unassembled WGS sequence"/>
</dbReference>
<name>V4NXF1_9CAUL</name>
<sequence>MKALIFDPTQPRGVRLGEAPDPTPTPSQALIEVRAVSLNFGDVASLNRGKAGDVPGWDAAGIVVRAAADGSGPKAGARVSTFGGGGAWAELRAVNTGEIGVAAPEVDFGAASALPVAGITALRVVRALGPLIGRRVLITGASGGVGRFAVQLAHLAGAHVIASVGSMGRGAGLAELGAHEVVVGLDGVKTPVDGVIDNVGGALLPCALDLLAIGGTLQSVGASSLEPSTIDFMQQRFADGRRAAGRRIEIFGVGSGFGPDLDYLLALMARKQLDPCIGWRGDWRQVTEAVDALLGRKVNGKAILDIQQRA</sequence>
<dbReference type="SMART" id="SM00829">
    <property type="entry name" value="PKS_ER"/>
    <property type="match status" value="1"/>
</dbReference>
<evidence type="ECO:0000256" key="1">
    <source>
        <dbReference type="ARBA" id="ARBA00022857"/>
    </source>
</evidence>
<dbReference type="Pfam" id="PF08240">
    <property type="entry name" value="ADH_N"/>
    <property type="match status" value="1"/>
</dbReference>
<dbReference type="Gene3D" id="3.40.50.720">
    <property type="entry name" value="NAD(P)-binding Rossmann-like Domain"/>
    <property type="match status" value="1"/>
</dbReference>
<dbReference type="CDD" id="cd08270">
    <property type="entry name" value="MDR4"/>
    <property type="match status" value="1"/>
</dbReference>
<accession>V4NXF1</accession>
<dbReference type="PATRIC" id="fig|1121022.4.peg.3744"/>
<dbReference type="Gene3D" id="3.90.180.10">
    <property type="entry name" value="Medium-chain alcohol dehydrogenases, catalytic domain"/>
    <property type="match status" value="1"/>
</dbReference>
<evidence type="ECO:0000256" key="2">
    <source>
        <dbReference type="ARBA" id="ARBA00023002"/>
    </source>
</evidence>
<reference evidence="5 6" key="1">
    <citation type="journal article" date="2014" name="Nature">
        <title>Sequential evolution of bacterial morphology by co-option of a developmental regulator.</title>
        <authorList>
            <person name="Jiang C."/>
            <person name="Brown P.J."/>
            <person name="Ducret A."/>
            <person name="Brun Y.V."/>
        </authorList>
    </citation>
    <scope>NUCLEOTIDE SEQUENCE [LARGE SCALE GENOMIC DNA]</scope>
    <source>
        <strain evidence="5 6">DSM 16100</strain>
    </source>
</reference>
<dbReference type="STRING" id="1121022.GCA_000376105_03868"/>
<evidence type="ECO:0000259" key="4">
    <source>
        <dbReference type="SMART" id="SM00829"/>
    </source>
</evidence>
<dbReference type="GO" id="GO:0016651">
    <property type="term" value="F:oxidoreductase activity, acting on NAD(P)H"/>
    <property type="evidence" value="ECO:0007669"/>
    <property type="project" value="TreeGrafter"/>
</dbReference>
<dbReference type="SUPFAM" id="SSF51735">
    <property type="entry name" value="NAD(P)-binding Rossmann-fold domains"/>
    <property type="match status" value="1"/>
</dbReference>
<organism evidence="5 6">
    <name type="scientific">Asticcacaulis benevestitus DSM 16100 = ATCC BAA-896</name>
    <dbReference type="NCBI Taxonomy" id="1121022"/>
    <lineage>
        <taxon>Bacteria</taxon>
        <taxon>Pseudomonadati</taxon>
        <taxon>Pseudomonadota</taxon>
        <taxon>Alphaproteobacteria</taxon>
        <taxon>Caulobacterales</taxon>
        <taxon>Caulobacteraceae</taxon>
        <taxon>Asticcacaulis</taxon>
    </lineage>
</organism>
<keyword evidence="6" id="KW-1185">Reference proteome</keyword>
<dbReference type="InterPro" id="IPR020843">
    <property type="entry name" value="ER"/>
</dbReference>
<protein>
    <recommendedName>
        <fullName evidence="4">Enoyl reductase (ER) domain-containing protein</fullName>
    </recommendedName>
</protein>
<proteinExistence type="predicted"/>
<evidence type="ECO:0000256" key="3">
    <source>
        <dbReference type="SAM" id="MobiDB-lite"/>
    </source>
</evidence>
<keyword evidence="2" id="KW-0560">Oxidoreductase</keyword>
<keyword evidence="1" id="KW-0521">NADP</keyword>
<feature type="domain" description="Enoyl reductase (ER)" evidence="4">
    <location>
        <begin position="9"/>
        <end position="304"/>
    </location>
</feature>
<dbReference type="OrthoDB" id="9805883at2"/>
<dbReference type="InterPro" id="IPR013149">
    <property type="entry name" value="ADH-like_C"/>
</dbReference>
<dbReference type="eggNOG" id="COG0604">
    <property type="taxonomic scope" value="Bacteria"/>
</dbReference>
<evidence type="ECO:0000313" key="5">
    <source>
        <dbReference type="EMBL" id="ESQ86477.1"/>
    </source>
</evidence>
<dbReference type="GO" id="GO:0070402">
    <property type="term" value="F:NADPH binding"/>
    <property type="evidence" value="ECO:0007669"/>
    <property type="project" value="TreeGrafter"/>
</dbReference>
<dbReference type="Pfam" id="PF00107">
    <property type="entry name" value="ADH_zinc_N"/>
    <property type="match status" value="1"/>
</dbReference>
<dbReference type="PANTHER" id="PTHR48106:SF18">
    <property type="entry name" value="QUINONE OXIDOREDUCTASE PIG3"/>
    <property type="match status" value="1"/>
</dbReference>
<dbReference type="RefSeq" id="WP_018083557.1">
    <property type="nucleotide sequence ID" value="NZ_AQWM01000035.1"/>
</dbReference>
<dbReference type="AlphaFoldDB" id="V4NXF1"/>
<dbReference type="InterPro" id="IPR013154">
    <property type="entry name" value="ADH-like_N"/>
</dbReference>
<dbReference type="SUPFAM" id="SSF50129">
    <property type="entry name" value="GroES-like"/>
    <property type="match status" value="1"/>
</dbReference>
<gene>
    <name evidence="5" type="ORF">ABENE_18310</name>
</gene>
<dbReference type="InterPro" id="IPR036291">
    <property type="entry name" value="NAD(P)-bd_dom_sf"/>
</dbReference>
<comment type="caution">
    <text evidence="5">The sequence shown here is derived from an EMBL/GenBank/DDBJ whole genome shotgun (WGS) entry which is preliminary data.</text>
</comment>
<dbReference type="InterPro" id="IPR011032">
    <property type="entry name" value="GroES-like_sf"/>
</dbReference>
<dbReference type="EMBL" id="AWGB01000055">
    <property type="protein sequence ID" value="ESQ86477.1"/>
    <property type="molecule type" value="Genomic_DNA"/>
</dbReference>
<feature type="region of interest" description="Disordered" evidence="3">
    <location>
        <begin position="1"/>
        <end position="25"/>
    </location>
</feature>
<dbReference type="PANTHER" id="PTHR48106">
    <property type="entry name" value="QUINONE OXIDOREDUCTASE PIG3-RELATED"/>
    <property type="match status" value="1"/>
</dbReference>